<proteinExistence type="predicted"/>
<organism evidence="1 2">
    <name type="scientific">Dichanthelium oligosanthes</name>
    <dbReference type="NCBI Taxonomy" id="888268"/>
    <lineage>
        <taxon>Eukaryota</taxon>
        <taxon>Viridiplantae</taxon>
        <taxon>Streptophyta</taxon>
        <taxon>Embryophyta</taxon>
        <taxon>Tracheophyta</taxon>
        <taxon>Spermatophyta</taxon>
        <taxon>Magnoliopsida</taxon>
        <taxon>Liliopsida</taxon>
        <taxon>Poales</taxon>
        <taxon>Poaceae</taxon>
        <taxon>PACMAD clade</taxon>
        <taxon>Panicoideae</taxon>
        <taxon>Panicodae</taxon>
        <taxon>Paniceae</taxon>
        <taxon>Dichantheliinae</taxon>
        <taxon>Dichanthelium</taxon>
    </lineage>
</organism>
<dbReference type="AlphaFoldDB" id="A0A1E5URB0"/>
<gene>
    <name evidence="1" type="ORF">BAE44_0023548</name>
</gene>
<keyword evidence="2" id="KW-1185">Reference proteome</keyword>
<sequence>NFVLRIADTITDAKDFIKFRAACRGWNHPRSKAQPFAPWILRSVDVEVSGILEFISKDEIRLLRIPFSMPIGKRSLMIGCGESGHLLSIDRNDEQQVTPLLVNPMCCWEHTVAH</sequence>
<dbReference type="EMBL" id="LWDX02066958">
    <property type="protein sequence ID" value="OEL15432.1"/>
    <property type="molecule type" value="Genomic_DNA"/>
</dbReference>
<protein>
    <submittedName>
        <fullName evidence="1">Uncharacterized protein</fullName>
    </submittedName>
</protein>
<accession>A0A1E5URB0</accession>
<dbReference type="Proteomes" id="UP000095767">
    <property type="component" value="Unassembled WGS sequence"/>
</dbReference>
<evidence type="ECO:0000313" key="2">
    <source>
        <dbReference type="Proteomes" id="UP000095767"/>
    </source>
</evidence>
<feature type="non-terminal residue" evidence="1">
    <location>
        <position position="1"/>
    </location>
</feature>
<evidence type="ECO:0000313" key="1">
    <source>
        <dbReference type="EMBL" id="OEL15432.1"/>
    </source>
</evidence>
<reference evidence="1 2" key="1">
    <citation type="submission" date="2016-09" db="EMBL/GenBank/DDBJ databases">
        <title>The draft genome of Dichanthelium oligosanthes: A C3 panicoid grass species.</title>
        <authorList>
            <person name="Studer A.J."/>
            <person name="Schnable J.C."/>
            <person name="Brutnell T.P."/>
        </authorList>
    </citation>
    <scope>NUCLEOTIDE SEQUENCE [LARGE SCALE GENOMIC DNA]</scope>
    <source>
        <strain evidence="2">cv. Kellogg 1175</strain>
        <tissue evidence="1">Leaf</tissue>
    </source>
</reference>
<name>A0A1E5URB0_9POAL</name>
<comment type="caution">
    <text evidence="1">The sequence shown here is derived from an EMBL/GenBank/DDBJ whole genome shotgun (WGS) entry which is preliminary data.</text>
</comment>